<organism evidence="1">
    <name type="scientific">Anguilla anguilla</name>
    <name type="common">European freshwater eel</name>
    <name type="synonym">Muraena anguilla</name>
    <dbReference type="NCBI Taxonomy" id="7936"/>
    <lineage>
        <taxon>Eukaryota</taxon>
        <taxon>Metazoa</taxon>
        <taxon>Chordata</taxon>
        <taxon>Craniata</taxon>
        <taxon>Vertebrata</taxon>
        <taxon>Euteleostomi</taxon>
        <taxon>Actinopterygii</taxon>
        <taxon>Neopterygii</taxon>
        <taxon>Teleostei</taxon>
        <taxon>Anguilliformes</taxon>
        <taxon>Anguillidae</taxon>
        <taxon>Anguilla</taxon>
    </lineage>
</organism>
<reference evidence="1" key="2">
    <citation type="journal article" date="2015" name="Fish Shellfish Immunol.">
        <title>Early steps in the European eel (Anguilla anguilla)-Vibrio vulnificus interaction in the gills: Role of the RtxA13 toxin.</title>
        <authorList>
            <person name="Callol A."/>
            <person name="Pajuelo D."/>
            <person name="Ebbesson L."/>
            <person name="Teles M."/>
            <person name="MacKenzie S."/>
            <person name="Amaro C."/>
        </authorList>
    </citation>
    <scope>NUCLEOTIDE SEQUENCE</scope>
</reference>
<protein>
    <recommendedName>
        <fullName evidence="2">Tc1-like transposase DDE domain-containing protein</fullName>
    </recommendedName>
</protein>
<dbReference type="InterPro" id="IPR036397">
    <property type="entry name" value="RNaseH_sf"/>
</dbReference>
<name>A0A0E9QMW4_ANGAN</name>
<proteinExistence type="predicted"/>
<evidence type="ECO:0008006" key="2">
    <source>
        <dbReference type="Google" id="ProtNLM"/>
    </source>
</evidence>
<dbReference type="EMBL" id="GBXM01090403">
    <property type="protein sequence ID" value="JAH18174.1"/>
    <property type="molecule type" value="Transcribed_RNA"/>
</dbReference>
<dbReference type="GO" id="GO:0003676">
    <property type="term" value="F:nucleic acid binding"/>
    <property type="evidence" value="ECO:0007669"/>
    <property type="project" value="InterPro"/>
</dbReference>
<accession>A0A0E9QMW4</accession>
<reference evidence="1" key="1">
    <citation type="submission" date="2014-11" db="EMBL/GenBank/DDBJ databases">
        <authorList>
            <person name="Amaro Gonzalez C."/>
        </authorList>
    </citation>
    <scope>NUCLEOTIDE SEQUENCE</scope>
</reference>
<sequence length="70" mass="8088">MSPDLNPTEHLWKELKLAVGRRHPSNLRKLEQFVQEERAKLPVEKCRNLIQSYRKGLIAVIASKGCATKY</sequence>
<dbReference type="Gene3D" id="3.30.420.10">
    <property type="entry name" value="Ribonuclease H-like superfamily/Ribonuclease H"/>
    <property type="match status" value="1"/>
</dbReference>
<evidence type="ECO:0000313" key="1">
    <source>
        <dbReference type="EMBL" id="JAH18174.1"/>
    </source>
</evidence>
<dbReference type="AlphaFoldDB" id="A0A0E9QMW4"/>